<proteinExistence type="predicted"/>
<dbReference type="Proteomes" id="UP000782705">
    <property type="component" value="Unassembled WGS sequence"/>
</dbReference>
<evidence type="ECO:0000313" key="3">
    <source>
        <dbReference type="Proteomes" id="UP000782705"/>
    </source>
</evidence>
<dbReference type="PROSITE" id="PS51186">
    <property type="entry name" value="GNAT"/>
    <property type="match status" value="1"/>
</dbReference>
<reference evidence="2 3" key="1">
    <citation type="submission" date="2016-06" db="EMBL/GenBank/DDBJ databases">
        <title>Four novel species of enterococci isolated from chicken manure.</title>
        <authorList>
            <person name="Van Tyne D."/>
        </authorList>
    </citation>
    <scope>NUCLEOTIDE SEQUENCE [LARGE SCALE GENOMIC DNA]</scope>
    <source>
        <strain evidence="2 3">CU12B</strain>
    </source>
</reference>
<accession>A0ABQ6YX20</accession>
<name>A0ABQ6YX20_9ENTE</name>
<dbReference type="Pfam" id="PF00583">
    <property type="entry name" value="Acetyltransf_1"/>
    <property type="match status" value="1"/>
</dbReference>
<keyword evidence="3" id="KW-1185">Reference proteome</keyword>
<evidence type="ECO:0000259" key="1">
    <source>
        <dbReference type="PROSITE" id="PS51186"/>
    </source>
</evidence>
<dbReference type="SUPFAM" id="SSF55729">
    <property type="entry name" value="Acyl-CoA N-acyltransferases (Nat)"/>
    <property type="match status" value="1"/>
</dbReference>
<evidence type="ECO:0000313" key="2">
    <source>
        <dbReference type="EMBL" id="KAF1301533.1"/>
    </source>
</evidence>
<dbReference type="InterPro" id="IPR016181">
    <property type="entry name" value="Acyl_CoA_acyltransferase"/>
</dbReference>
<dbReference type="EMBL" id="MAEL01000057">
    <property type="protein sequence ID" value="KAF1301533.1"/>
    <property type="molecule type" value="Genomic_DNA"/>
</dbReference>
<dbReference type="Gene3D" id="3.40.630.30">
    <property type="match status" value="1"/>
</dbReference>
<dbReference type="InterPro" id="IPR000182">
    <property type="entry name" value="GNAT_dom"/>
</dbReference>
<sequence>MITIYTRKLQLTDLDAFLQLRLQALKDTPEAFASNYQREKNFPKEIFIERLQATDTQFTIGGFDNERLVAVAAFIRNNYPRTNHKGLIVAVYCNPDFRGTTIATDVLVNLIKEAQQLENLAVLNLSVISTNVRARKFYQKLGFKKYGTEPKALFDGEKYLDEDLLQLDLNEFR</sequence>
<dbReference type="RefSeq" id="WP_161903315.1">
    <property type="nucleotide sequence ID" value="NZ_MAEL01000057.1"/>
</dbReference>
<gene>
    <name evidence="2" type="ORF">BAU17_06325</name>
</gene>
<feature type="domain" description="N-acetyltransferase" evidence="1">
    <location>
        <begin position="4"/>
        <end position="166"/>
    </location>
</feature>
<organism evidence="2 3">
    <name type="scientific">Candidatus Enterococcus willemsii</name>
    <dbReference type="NCBI Taxonomy" id="1857215"/>
    <lineage>
        <taxon>Bacteria</taxon>
        <taxon>Bacillati</taxon>
        <taxon>Bacillota</taxon>
        <taxon>Bacilli</taxon>
        <taxon>Lactobacillales</taxon>
        <taxon>Enterococcaceae</taxon>
        <taxon>Enterococcus</taxon>
    </lineage>
</organism>
<protein>
    <recommendedName>
        <fullName evidence="1">N-acetyltransferase domain-containing protein</fullName>
    </recommendedName>
</protein>
<comment type="caution">
    <text evidence="2">The sequence shown here is derived from an EMBL/GenBank/DDBJ whole genome shotgun (WGS) entry which is preliminary data.</text>
</comment>